<dbReference type="Gene3D" id="1.20.120.550">
    <property type="entry name" value="Membrane associated eicosanoid/glutathione metabolism-like domain"/>
    <property type="match status" value="1"/>
</dbReference>
<dbReference type="PANTHER" id="PTHR10250:SF15">
    <property type="entry name" value="MICROSOMAL GLUTATHIONE S-TRANSFERASE-RELATED"/>
    <property type="match status" value="1"/>
</dbReference>
<dbReference type="GO" id="GO:0004364">
    <property type="term" value="F:glutathione transferase activity"/>
    <property type="evidence" value="ECO:0007669"/>
    <property type="project" value="TreeGrafter"/>
</dbReference>
<keyword evidence="4 5" id="KW-0472">Membrane</keyword>
<dbReference type="InterPro" id="IPR023352">
    <property type="entry name" value="MAPEG-like_dom_sf"/>
</dbReference>
<comment type="subcellular location">
    <subcellularLocation>
        <location evidence="1">Membrane</location>
        <topology evidence="1">Multi-pass membrane protein</topology>
    </subcellularLocation>
</comment>
<name>A0A1H6XYB9_9GAMM</name>
<accession>A0A1H6XYB9</accession>
<keyword evidence="2 5" id="KW-0812">Transmembrane</keyword>
<evidence type="ECO:0000256" key="5">
    <source>
        <dbReference type="SAM" id="Phobius"/>
    </source>
</evidence>
<feature type="transmembrane region" description="Helical" evidence="5">
    <location>
        <begin position="65"/>
        <end position="85"/>
    </location>
</feature>
<evidence type="ECO:0000313" key="6">
    <source>
        <dbReference type="EMBL" id="SEJ34068.1"/>
    </source>
</evidence>
<evidence type="ECO:0000313" key="7">
    <source>
        <dbReference type="Proteomes" id="UP000199420"/>
    </source>
</evidence>
<sequence length="131" mass="14004">MKEHLPALVTLLAVLLMFGTAFAVGLARGRYGIQAPATSGHPAFERAFRVQMNTLEATLLFLPTLWVAASYGYASWAGIAGLVWLAGRTWYALAYLREAARRGGGFLVGMVAWAATLLMALAGLGRTLFVG</sequence>
<keyword evidence="7" id="KW-1185">Reference proteome</keyword>
<reference evidence="6 7" key="1">
    <citation type="submission" date="2016-10" db="EMBL/GenBank/DDBJ databases">
        <authorList>
            <person name="de Groot N.N."/>
        </authorList>
    </citation>
    <scope>NUCLEOTIDE SEQUENCE [LARGE SCALE GENOMIC DNA]</scope>
    <source>
        <strain evidence="6 7">DSM 26515</strain>
    </source>
</reference>
<dbReference type="Proteomes" id="UP000199420">
    <property type="component" value="Unassembled WGS sequence"/>
</dbReference>
<protein>
    <submittedName>
        <fullName evidence="6">MAPEG family protein</fullName>
    </submittedName>
</protein>
<organism evidence="6 7">
    <name type="scientific">Frateuria terrea</name>
    <dbReference type="NCBI Taxonomy" id="529704"/>
    <lineage>
        <taxon>Bacteria</taxon>
        <taxon>Pseudomonadati</taxon>
        <taxon>Pseudomonadota</taxon>
        <taxon>Gammaproteobacteria</taxon>
        <taxon>Lysobacterales</taxon>
        <taxon>Rhodanobacteraceae</taxon>
        <taxon>Frateuria</taxon>
    </lineage>
</organism>
<evidence type="ECO:0000256" key="3">
    <source>
        <dbReference type="ARBA" id="ARBA00022989"/>
    </source>
</evidence>
<dbReference type="SUPFAM" id="SSF161084">
    <property type="entry name" value="MAPEG domain-like"/>
    <property type="match status" value="1"/>
</dbReference>
<dbReference type="OrthoDB" id="464934at2"/>
<proteinExistence type="predicted"/>
<gene>
    <name evidence="6" type="ORF">SAMN04487997_3061</name>
</gene>
<feature type="transmembrane region" description="Helical" evidence="5">
    <location>
        <begin position="106"/>
        <end position="129"/>
    </location>
</feature>
<evidence type="ECO:0000256" key="1">
    <source>
        <dbReference type="ARBA" id="ARBA00004141"/>
    </source>
</evidence>
<keyword evidence="3 5" id="KW-1133">Transmembrane helix</keyword>
<dbReference type="EMBL" id="FNYC01000006">
    <property type="protein sequence ID" value="SEJ34068.1"/>
    <property type="molecule type" value="Genomic_DNA"/>
</dbReference>
<dbReference type="GO" id="GO:0004602">
    <property type="term" value="F:glutathione peroxidase activity"/>
    <property type="evidence" value="ECO:0007669"/>
    <property type="project" value="TreeGrafter"/>
</dbReference>
<dbReference type="GO" id="GO:0006691">
    <property type="term" value="P:leukotriene metabolic process"/>
    <property type="evidence" value="ECO:0007669"/>
    <property type="project" value="UniProtKB-ARBA"/>
</dbReference>
<dbReference type="RefSeq" id="WP_091337166.1">
    <property type="nucleotide sequence ID" value="NZ_FNYC01000006.1"/>
</dbReference>
<dbReference type="Pfam" id="PF01124">
    <property type="entry name" value="MAPEG"/>
    <property type="match status" value="1"/>
</dbReference>
<dbReference type="AlphaFoldDB" id="A0A1H6XYB9"/>
<dbReference type="InterPro" id="IPR050997">
    <property type="entry name" value="MAPEG"/>
</dbReference>
<dbReference type="InterPro" id="IPR001129">
    <property type="entry name" value="Membr-assoc_MAPEG"/>
</dbReference>
<dbReference type="PANTHER" id="PTHR10250">
    <property type="entry name" value="MICROSOMAL GLUTATHIONE S-TRANSFERASE"/>
    <property type="match status" value="1"/>
</dbReference>
<dbReference type="STRING" id="529704.SAMN02927913_2380"/>
<evidence type="ECO:0000256" key="4">
    <source>
        <dbReference type="ARBA" id="ARBA00023136"/>
    </source>
</evidence>
<evidence type="ECO:0000256" key="2">
    <source>
        <dbReference type="ARBA" id="ARBA00022692"/>
    </source>
</evidence>
<dbReference type="GO" id="GO:0016020">
    <property type="term" value="C:membrane"/>
    <property type="evidence" value="ECO:0007669"/>
    <property type="project" value="UniProtKB-SubCell"/>
</dbReference>